<evidence type="ECO:0000313" key="6">
    <source>
        <dbReference type="Proteomes" id="UP001159641"/>
    </source>
</evidence>
<dbReference type="AlphaFoldDB" id="A0AB34GMM3"/>
<dbReference type="PANTHER" id="PTHR23120:SF14">
    <property type="entry name" value="MAESTRO HEAT-LIKE REPEAT-CONTAINING PROTEIN FAMILY MEMBER 2A"/>
    <property type="match status" value="1"/>
</dbReference>
<accession>A0AB34GMM3</accession>
<evidence type="ECO:0000256" key="1">
    <source>
        <dbReference type="ARBA" id="ARBA00022737"/>
    </source>
</evidence>
<proteinExistence type="predicted"/>
<organism evidence="5 6">
    <name type="scientific">Eschrichtius robustus</name>
    <name type="common">California gray whale</name>
    <name type="synonym">Eschrichtius gibbosus</name>
    <dbReference type="NCBI Taxonomy" id="9764"/>
    <lineage>
        <taxon>Eukaryota</taxon>
        <taxon>Metazoa</taxon>
        <taxon>Chordata</taxon>
        <taxon>Craniata</taxon>
        <taxon>Vertebrata</taxon>
        <taxon>Euteleostomi</taxon>
        <taxon>Mammalia</taxon>
        <taxon>Eutheria</taxon>
        <taxon>Laurasiatheria</taxon>
        <taxon>Artiodactyla</taxon>
        <taxon>Whippomorpha</taxon>
        <taxon>Cetacea</taxon>
        <taxon>Mysticeti</taxon>
        <taxon>Eschrichtiidae</taxon>
        <taxon>Eschrichtius</taxon>
    </lineage>
</organism>
<keyword evidence="6" id="KW-1185">Reference proteome</keyword>
<feature type="region of interest" description="Disordered" evidence="2">
    <location>
        <begin position="1"/>
        <end position="28"/>
    </location>
</feature>
<keyword evidence="1" id="KW-0677">Repeat</keyword>
<feature type="domain" description="MROH2B-like N-terminal HEAT-repeats" evidence="4">
    <location>
        <begin position="70"/>
        <end position="275"/>
    </location>
</feature>
<gene>
    <name evidence="5" type="ORF">J1605_010874</name>
</gene>
<feature type="compositionally biased region" description="Acidic residues" evidence="2">
    <location>
        <begin position="8"/>
        <end position="26"/>
    </location>
</feature>
<dbReference type="EMBL" id="JAIQCJ010002141">
    <property type="protein sequence ID" value="KAJ8781616.1"/>
    <property type="molecule type" value="Genomic_DNA"/>
</dbReference>
<evidence type="ECO:0000259" key="4">
    <source>
        <dbReference type="Pfam" id="PF23221"/>
    </source>
</evidence>
<dbReference type="Pfam" id="PF23210">
    <property type="entry name" value="HEAT_Maestro_2"/>
    <property type="match status" value="1"/>
</dbReference>
<dbReference type="GO" id="GO:0005737">
    <property type="term" value="C:cytoplasm"/>
    <property type="evidence" value="ECO:0007669"/>
    <property type="project" value="TreeGrafter"/>
</dbReference>
<sequence>MAEASTESNEDVSEETEDLEPLEPDDSGTFQQVTNLLHIMDSESTKTGAAGAGPDLRKTLASVIIREKATTEPSVVTDTLIRCLQISAQRKVNVYSLLREIVQQEGELGEHCVQRLVTIASKEMREMLQVEGYVRAEVALSRNHFSLVMYELQHHLRPLSLAEEFVVITLARLANGNGTCAECLLHAGLGVGATVFEFMPYMGITLATIFTMLRLANEAKMRQVTCRGTWRAVCTVMTEEQFAVRLFPMYRYFVTVWLRDDNPEVKLGLIKSLKPRLNLLLPNDGLREQVYDYIPLLLAEYQGRLEALFITQVLRQVLEMSVTTNTPVPQMQLHTISTELHVQVCSKAPDQQQYSSQNLTEVVHCFTALARS</sequence>
<evidence type="ECO:0000313" key="5">
    <source>
        <dbReference type="EMBL" id="KAJ8781616.1"/>
    </source>
</evidence>
<name>A0AB34GMM3_ESCRO</name>
<dbReference type="InterPro" id="IPR056282">
    <property type="entry name" value="MROH2B-like_N_HEAT"/>
</dbReference>
<protein>
    <submittedName>
        <fullName evidence="5">Uncharacterized protein</fullName>
    </submittedName>
</protein>
<feature type="domain" description="MROH2B-like HEAT-repeats" evidence="3">
    <location>
        <begin position="281"/>
        <end position="372"/>
    </location>
</feature>
<reference evidence="5 6" key="1">
    <citation type="submission" date="2022-11" db="EMBL/GenBank/DDBJ databases">
        <title>Whole genome sequence of Eschrichtius robustus ER-17-0199.</title>
        <authorList>
            <person name="Bruniche-Olsen A."/>
            <person name="Black A.N."/>
            <person name="Fields C.J."/>
            <person name="Walden K."/>
            <person name="Dewoody J.A."/>
        </authorList>
    </citation>
    <scope>NUCLEOTIDE SEQUENCE [LARGE SCALE GENOMIC DNA]</scope>
    <source>
        <strain evidence="5">ER-17-0199</strain>
        <tissue evidence="5">Blubber</tissue>
    </source>
</reference>
<dbReference type="InterPro" id="IPR045206">
    <property type="entry name" value="Maestro_heat-like_prot"/>
</dbReference>
<evidence type="ECO:0000256" key="2">
    <source>
        <dbReference type="SAM" id="MobiDB-lite"/>
    </source>
</evidence>
<dbReference type="PANTHER" id="PTHR23120">
    <property type="entry name" value="MAESTRO-RELATED HEAT DOMAIN-CONTAINING"/>
    <property type="match status" value="1"/>
</dbReference>
<evidence type="ECO:0000259" key="3">
    <source>
        <dbReference type="Pfam" id="PF23210"/>
    </source>
</evidence>
<dbReference type="InterPro" id="IPR055408">
    <property type="entry name" value="HEAT_MROH2B-like"/>
</dbReference>
<dbReference type="Pfam" id="PF23221">
    <property type="entry name" value="HEAT_MROH2B_1st"/>
    <property type="match status" value="1"/>
</dbReference>
<dbReference type="Proteomes" id="UP001159641">
    <property type="component" value="Unassembled WGS sequence"/>
</dbReference>
<comment type="caution">
    <text evidence="5">The sequence shown here is derived from an EMBL/GenBank/DDBJ whole genome shotgun (WGS) entry which is preliminary data.</text>
</comment>